<evidence type="ECO:0000313" key="5">
    <source>
        <dbReference type="Proteomes" id="UP000244892"/>
    </source>
</evidence>
<evidence type="ECO:0000256" key="1">
    <source>
        <dbReference type="ARBA" id="ARBA00022630"/>
    </source>
</evidence>
<dbReference type="InterPro" id="IPR020946">
    <property type="entry name" value="Flavin_mOase-like"/>
</dbReference>
<keyword evidence="1" id="KW-0285">Flavoprotein</keyword>
<dbReference type="GO" id="GO:0004499">
    <property type="term" value="F:N,N-dimethylaniline monooxygenase activity"/>
    <property type="evidence" value="ECO:0007669"/>
    <property type="project" value="InterPro"/>
</dbReference>
<dbReference type="Pfam" id="PF00743">
    <property type="entry name" value="FMO-like"/>
    <property type="match status" value="1"/>
</dbReference>
<sequence>MKPQAYAQPATPSGTAPSRHRVIVVGTGFSGLCMGVKLREAGEEDFVLLERASEVGGTWRDNTYPGCGCDVQSHLYSFSFAPNPNWSRMYAPQAEIFAYLKDVARRFDLMRHIHFNANLVGARYDEARRLWVVQAEDGRVFEGEVLVSGMGGLSNPMVPDLPGLARFKGPVFHSATWQHGVDLRGLRVAVVGSGASAIQFVPAIAPLVDRLDYYQRTPPWVVPKDDRPLTERERADFSAHPWRQRLQRIKLYWMLEARFLAFKYKPEWMKLVAKVGKHRIAKAIRDPEVRAKVTPDYTPGCKRLLISNDYYPALARTNVHVITDGIREVTETGVVTRDGTLRDVDALIFGTGFKVSDPIPPGVVFGRGGADLADVWRNGPEAYMGITVAGFPNFFMLMGPNTGLGHNSMVFMIESQAHYIVEALKAMRERRLRTLEVRPQAQARFVDEVQQQLQRTVWQSGCKSWYLTAQGRNISLWPGFTFAYRLKTRRFNLKPYLSEPA</sequence>
<dbReference type="PANTHER" id="PTHR42877:SF4">
    <property type="entry name" value="FAD_NAD(P)-BINDING DOMAIN-CONTAINING PROTEIN-RELATED"/>
    <property type="match status" value="1"/>
</dbReference>
<dbReference type="RefSeq" id="WP_109037279.1">
    <property type="nucleotide sequence ID" value="NZ_CP029210.1"/>
</dbReference>
<proteinExistence type="predicted"/>
<dbReference type="AlphaFoldDB" id="A0A2U8FTA2"/>
<name>A0A2U8FTA2_9BURK</name>
<dbReference type="SUPFAM" id="SSF51905">
    <property type="entry name" value="FAD/NAD(P)-binding domain"/>
    <property type="match status" value="1"/>
</dbReference>
<reference evidence="4 5" key="1">
    <citation type="submission" date="2018-05" db="EMBL/GenBank/DDBJ databases">
        <title>complete genome sequence of Aquabacterium olei NBRC 110486.</title>
        <authorList>
            <person name="Tang B."/>
            <person name="Chang J."/>
            <person name="Zhang L."/>
            <person name="Yang H."/>
        </authorList>
    </citation>
    <scope>NUCLEOTIDE SEQUENCE [LARGE SCALE GENOMIC DNA]</scope>
    <source>
        <strain evidence="4 5">NBRC 110486</strain>
    </source>
</reference>
<evidence type="ECO:0000256" key="2">
    <source>
        <dbReference type="ARBA" id="ARBA00022827"/>
    </source>
</evidence>
<keyword evidence="5" id="KW-1185">Reference proteome</keyword>
<keyword evidence="2" id="KW-0274">FAD</keyword>
<dbReference type="OrthoDB" id="9766402at2"/>
<dbReference type="InterPro" id="IPR036188">
    <property type="entry name" value="FAD/NAD-bd_sf"/>
</dbReference>
<dbReference type="InterPro" id="IPR051209">
    <property type="entry name" value="FAD-bind_Monooxygenase_sf"/>
</dbReference>
<dbReference type="KEGG" id="aon:DEH84_13265"/>
<dbReference type="EMBL" id="CP029210">
    <property type="protein sequence ID" value="AWI54283.1"/>
    <property type="molecule type" value="Genomic_DNA"/>
</dbReference>
<organism evidence="4 5">
    <name type="scientific">Aquabacterium olei</name>
    <dbReference type="NCBI Taxonomy" id="1296669"/>
    <lineage>
        <taxon>Bacteria</taxon>
        <taxon>Pseudomonadati</taxon>
        <taxon>Pseudomonadota</taxon>
        <taxon>Betaproteobacteria</taxon>
        <taxon>Burkholderiales</taxon>
        <taxon>Aquabacterium</taxon>
    </lineage>
</organism>
<dbReference type="Proteomes" id="UP000244892">
    <property type="component" value="Chromosome"/>
</dbReference>
<dbReference type="Gene3D" id="3.50.50.60">
    <property type="entry name" value="FAD/NAD(P)-binding domain"/>
    <property type="match status" value="2"/>
</dbReference>
<keyword evidence="4" id="KW-0503">Monooxygenase</keyword>
<accession>A0A2U8FTA2</accession>
<dbReference type="PANTHER" id="PTHR42877">
    <property type="entry name" value="L-ORNITHINE N(5)-MONOOXYGENASE-RELATED"/>
    <property type="match status" value="1"/>
</dbReference>
<protein>
    <submittedName>
        <fullName evidence="4">4-hydroxyacetophenone monooxygenase</fullName>
    </submittedName>
</protein>
<dbReference type="GO" id="GO:0050661">
    <property type="term" value="F:NADP binding"/>
    <property type="evidence" value="ECO:0007669"/>
    <property type="project" value="InterPro"/>
</dbReference>
<evidence type="ECO:0000313" key="4">
    <source>
        <dbReference type="EMBL" id="AWI54283.1"/>
    </source>
</evidence>
<keyword evidence="3" id="KW-0560">Oxidoreductase</keyword>
<gene>
    <name evidence="4" type="ORF">DEH84_13265</name>
</gene>
<dbReference type="GO" id="GO:0050660">
    <property type="term" value="F:flavin adenine dinucleotide binding"/>
    <property type="evidence" value="ECO:0007669"/>
    <property type="project" value="InterPro"/>
</dbReference>
<evidence type="ECO:0000256" key="3">
    <source>
        <dbReference type="ARBA" id="ARBA00023002"/>
    </source>
</evidence>